<dbReference type="Gene3D" id="1.10.3810.10">
    <property type="entry name" value="Biosynthetic peptidoglycan transglycosylase-like"/>
    <property type="match status" value="1"/>
</dbReference>
<evidence type="ECO:0000256" key="7">
    <source>
        <dbReference type="ARBA" id="ARBA00022679"/>
    </source>
</evidence>
<keyword evidence="7" id="KW-0808">Transferase</keyword>
<keyword evidence="15" id="KW-0961">Cell wall biogenesis/degradation</keyword>
<dbReference type="InterPro" id="IPR013783">
    <property type="entry name" value="Ig-like_fold"/>
</dbReference>
<evidence type="ECO:0000313" key="21">
    <source>
        <dbReference type="EMBL" id="SIS47535.1"/>
    </source>
</evidence>
<dbReference type="InterPro" id="IPR023346">
    <property type="entry name" value="Lysozyme-like_dom_sf"/>
</dbReference>
<keyword evidence="13 18" id="KW-0472">Membrane</keyword>
<comment type="catalytic activity">
    <reaction evidence="16">
        <text>Preferential cleavage: (Ac)2-L-Lys-D-Ala-|-D-Ala. Also transpeptidation of peptidyl-alanyl moieties that are N-acyl substituents of D-alanine.</text>
        <dbReference type="EC" id="3.4.16.4"/>
    </reaction>
</comment>
<evidence type="ECO:0000259" key="20">
    <source>
        <dbReference type="Pfam" id="PF00912"/>
    </source>
</evidence>
<evidence type="ECO:0000256" key="8">
    <source>
        <dbReference type="ARBA" id="ARBA00022692"/>
    </source>
</evidence>
<comment type="similarity">
    <text evidence="1">In the C-terminal section; belongs to the transpeptidase family.</text>
</comment>
<dbReference type="InterPro" id="IPR012338">
    <property type="entry name" value="Beta-lactam/transpept-like"/>
</dbReference>
<evidence type="ECO:0000256" key="9">
    <source>
        <dbReference type="ARBA" id="ARBA00022801"/>
    </source>
</evidence>
<dbReference type="AlphaFoldDB" id="A0A1N7JDX5"/>
<evidence type="ECO:0000256" key="2">
    <source>
        <dbReference type="ARBA" id="ARBA00007739"/>
    </source>
</evidence>
<dbReference type="PANTHER" id="PTHR32282">
    <property type="entry name" value="BINDING PROTEIN TRANSPEPTIDASE, PUTATIVE-RELATED"/>
    <property type="match status" value="1"/>
</dbReference>
<keyword evidence="6" id="KW-0328">Glycosyltransferase</keyword>
<keyword evidence="8 18" id="KW-0812">Transmembrane</keyword>
<dbReference type="GO" id="GO:0006508">
    <property type="term" value="P:proteolysis"/>
    <property type="evidence" value="ECO:0007669"/>
    <property type="project" value="UniProtKB-KW"/>
</dbReference>
<sequence length="720" mass="79832">MKREEYKQLRKRNRRIRNTFIGAGALLFFMAIGLLILVFGGRLFVSEEALELDTASTVVAEGEEIEEIYSTNRTLVSLEEVPEFLQQAVIATEDSRFYVHSGIDPRGIARALYRDVLAWEKVEGASTITQQVAKNLFFSNEKSWMRKTKEVMVALYLERNFTKEEILELYMNSIYFGEGAYGVEAASERYFGTSISEVTDSQAALLAGMPKAPNSYSPVNDAEAAKDRRDVVLMRMEDEGYITSDEKTALENQKLEYTESVAPDETWSNAYVNAAVQEAVDRFGISREALKTEGYRIELNMNPEAQRIAYNTMNNATYASGSVEEVEGAFVLTDKSGRVTTIIGGRSFEHGDVNHALTNHQPGSIMKPLVVYGPALMSERYSPYSVLKDEEMSYDDGDYSPKNIGSYEGQVTLYEALIESKNAPAVWLLDQIGVGEGKSYLEKLGLPTEDKGLAIALGGLSEGYTPMQIAGGYQAIMNGGERQPMYTISSITDRKGETVEPVEEEEPVRVFSEKVSFQLREMLETVVSDGTATSGSYDGALAGKTGTAGHPTVAEANKDVWFAGFTPNYSMSMWMGYKASGEDYYLTDSSSVPTAVSKQVMTNLKEVLDMGEEFTDPEGMTSLDKPVELPEDIELQGSMDIGGWAFVRGNLSWEVADNEGVTYRVYRDMEEDPELIAETTETSHTIQGFGLLGSRTYFVVPFDPETGREGKPSNEVTLTW</sequence>
<keyword evidence="12 18" id="KW-1133">Transmembrane helix</keyword>
<keyword evidence="5" id="KW-0645">Protease</keyword>
<comment type="similarity">
    <text evidence="2">In the N-terminal section; belongs to the glycosyltransferase 51 family.</text>
</comment>
<name>A0A1N7JDX5_9BACI</name>
<evidence type="ECO:0000256" key="10">
    <source>
        <dbReference type="ARBA" id="ARBA00022960"/>
    </source>
</evidence>
<evidence type="ECO:0000256" key="11">
    <source>
        <dbReference type="ARBA" id="ARBA00022984"/>
    </source>
</evidence>
<evidence type="ECO:0000313" key="22">
    <source>
        <dbReference type="Proteomes" id="UP000187608"/>
    </source>
</evidence>
<keyword evidence="3" id="KW-1003">Cell membrane</keyword>
<evidence type="ECO:0000256" key="1">
    <source>
        <dbReference type="ARBA" id="ARBA00007090"/>
    </source>
</evidence>
<evidence type="ECO:0000256" key="15">
    <source>
        <dbReference type="ARBA" id="ARBA00023316"/>
    </source>
</evidence>
<feature type="domain" description="Penicillin-binding protein transpeptidase" evidence="19">
    <location>
        <begin position="329"/>
        <end position="601"/>
    </location>
</feature>
<dbReference type="FunFam" id="1.10.3810.10:FF:000001">
    <property type="entry name" value="Penicillin-binding protein 1A"/>
    <property type="match status" value="1"/>
</dbReference>
<evidence type="ECO:0000256" key="12">
    <source>
        <dbReference type="ARBA" id="ARBA00022989"/>
    </source>
</evidence>
<evidence type="ECO:0000256" key="16">
    <source>
        <dbReference type="ARBA" id="ARBA00034000"/>
    </source>
</evidence>
<evidence type="ECO:0000256" key="5">
    <source>
        <dbReference type="ARBA" id="ARBA00022670"/>
    </source>
</evidence>
<dbReference type="InterPro" id="IPR001460">
    <property type="entry name" value="PCN-bd_Tpept"/>
</dbReference>
<keyword evidence="22" id="KW-1185">Reference proteome</keyword>
<evidence type="ECO:0000256" key="17">
    <source>
        <dbReference type="ARBA" id="ARBA00049902"/>
    </source>
</evidence>
<protein>
    <submittedName>
        <fullName evidence="21">Penicillin-binding protein 2A</fullName>
    </submittedName>
</protein>
<evidence type="ECO:0000259" key="19">
    <source>
        <dbReference type="Pfam" id="PF00905"/>
    </source>
</evidence>
<dbReference type="Gene3D" id="2.60.40.10">
    <property type="entry name" value="Immunoglobulins"/>
    <property type="match status" value="1"/>
</dbReference>
<dbReference type="InterPro" id="IPR050396">
    <property type="entry name" value="Glycosyltr_51/Transpeptidase"/>
</dbReference>
<keyword evidence="9" id="KW-0378">Hydrolase</keyword>
<dbReference type="GO" id="GO:0009252">
    <property type="term" value="P:peptidoglycan biosynthetic process"/>
    <property type="evidence" value="ECO:0007669"/>
    <property type="project" value="UniProtKB-KW"/>
</dbReference>
<dbReference type="Pfam" id="PF00905">
    <property type="entry name" value="Transpeptidase"/>
    <property type="match status" value="1"/>
</dbReference>
<dbReference type="Gene3D" id="3.40.710.10">
    <property type="entry name" value="DD-peptidase/beta-lactamase superfamily"/>
    <property type="match status" value="1"/>
</dbReference>
<dbReference type="InterPro" id="IPR036950">
    <property type="entry name" value="PBP_transglycosylase"/>
</dbReference>
<dbReference type="Proteomes" id="UP000187608">
    <property type="component" value="Unassembled WGS sequence"/>
</dbReference>
<evidence type="ECO:0000256" key="18">
    <source>
        <dbReference type="SAM" id="Phobius"/>
    </source>
</evidence>
<dbReference type="GO" id="GO:0008658">
    <property type="term" value="F:penicillin binding"/>
    <property type="evidence" value="ECO:0007669"/>
    <property type="project" value="InterPro"/>
</dbReference>
<dbReference type="InterPro" id="IPR001264">
    <property type="entry name" value="Glyco_trans_51"/>
</dbReference>
<evidence type="ECO:0000256" key="14">
    <source>
        <dbReference type="ARBA" id="ARBA00023268"/>
    </source>
</evidence>
<dbReference type="EMBL" id="FTOC01000005">
    <property type="protein sequence ID" value="SIS47535.1"/>
    <property type="molecule type" value="Genomic_DNA"/>
</dbReference>
<dbReference type="GO" id="GO:0030288">
    <property type="term" value="C:outer membrane-bounded periplasmic space"/>
    <property type="evidence" value="ECO:0007669"/>
    <property type="project" value="TreeGrafter"/>
</dbReference>
<keyword evidence="14" id="KW-0511">Multifunctional enzyme</keyword>
<evidence type="ECO:0000256" key="13">
    <source>
        <dbReference type="ARBA" id="ARBA00023136"/>
    </source>
</evidence>
<keyword evidence="4" id="KW-0121">Carboxypeptidase</keyword>
<dbReference type="Pfam" id="PF00912">
    <property type="entry name" value="Transgly"/>
    <property type="match status" value="1"/>
</dbReference>
<reference evidence="22" key="1">
    <citation type="submission" date="2017-01" db="EMBL/GenBank/DDBJ databases">
        <authorList>
            <person name="Varghese N."/>
            <person name="Submissions S."/>
        </authorList>
    </citation>
    <scope>NUCLEOTIDE SEQUENCE [LARGE SCALE GENOMIC DNA]</scope>
    <source>
        <strain evidence="22">DSM 23127</strain>
    </source>
</reference>
<evidence type="ECO:0000256" key="6">
    <source>
        <dbReference type="ARBA" id="ARBA00022676"/>
    </source>
</evidence>
<dbReference type="STRING" id="570947.SAMN05421687_105105"/>
<dbReference type="GO" id="GO:0009002">
    <property type="term" value="F:serine-type D-Ala-D-Ala carboxypeptidase activity"/>
    <property type="evidence" value="ECO:0007669"/>
    <property type="project" value="UniProtKB-EC"/>
</dbReference>
<organism evidence="21 22">
    <name type="scientific">Salimicrobium flavidum</name>
    <dbReference type="NCBI Taxonomy" id="570947"/>
    <lineage>
        <taxon>Bacteria</taxon>
        <taxon>Bacillati</taxon>
        <taxon>Bacillota</taxon>
        <taxon>Bacilli</taxon>
        <taxon>Bacillales</taxon>
        <taxon>Bacillaceae</taxon>
        <taxon>Salimicrobium</taxon>
    </lineage>
</organism>
<evidence type="ECO:0000256" key="3">
    <source>
        <dbReference type="ARBA" id="ARBA00022475"/>
    </source>
</evidence>
<dbReference type="PANTHER" id="PTHR32282:SF32">
    <property type="entry name" value="PENICILLIN-BINDING PROTEIN 2A"/>
    <property type="match status" value="1"/>
</dbReference>
<feature type="domain" description="Glycosyl transferase family 51" evidence="20">
    <location>
        <begin position="62"/>
        <end position="236"/>
    </location>
</feature>
<keyword evidence="11" id="KW-0573">Peptidoglycan synthesis</keyword>
<gene>
    <name evidence="21" type="ORF">SAMN05421687_105105</name>
</gene>
<dbReference type="RefSeq" id="WP_076558738.1">
    <property type="nucleotide sequence ID" value="NZ_FTOC01000005.1"/>
</dbReference>
<evidence type="ECO:0000256" key="4">
    <source>
        <dbReference type="ARBA" id="ARBA00022645"/>
    </source>
</evidence>
<feature type="transmembrane region" description="Helical" evidence="18">
    <location>
        <begin position="20"/>
        <end position="45"/>
    </location>
</feature>
<keyword evidence="10" id="KW-0133">Cell shape</keyword>
<dbReference type="SUPFAM" id="SSF56601">
    <property type="entry name" value="beta-lactamase/transpeptidase-like"/>
    <property type="match status" value="1"/>
</dbReference>
<comment type="catalytic activity">
    <reaction evidence="17">
        <text>[GlcNAc-(1-&gt;4)-Mur2Ac(oyl-L-Ala-gamma-D-Glu-L-Lys-D-Ala-D-Ala)](n)-di-trans,octa-cis-undecaprenyl diphosphate + beta-D-GlcNAc-(1-&gt;4)-Mur2Ac(oyl-L-Ala-gamma-D-Glu-L-Lys-D-Ala-D-Ala)-di-trans,octa-cis-undecaprenyl diphosphate = [GlcNAc-(1-&gt;4)-Mur2Ac(oyl-L-Ala-gamma-D-Glu-L-Lys-D-Ala-D-Ala)](n+1)-di-trans,octa-cis-undecaprenyl diphosphate + di-trans,octa-cis-undecaprenyl diphosphate + H(+)</text>
        <dbReference type="Rhea" id="RHEA:23708"/>
        <dbReference type="Rhea" id="RHEA-COMP:9602"/>
        <dbReference type="Rhea" id="RHEA-COMP:9603"/>
        <dbReference type="ChEBI" id="CHEBI:15378"/>
        <dbReference type="ChEBI" id="CHEBI:58405"/>
        <dbReference type="ChEBI" id="CHEBI:60033"/>
        <dbReference type="ChEBI" id="CHEBI:78435"/>
        <dbReference type="EC" id="2.4.99.28"/>
    </reaction>
</comment>
<dbReference type="GO" id="GO:0071555">
    <property type="term" value="P:cell wall organization"/>
    <property type="evidence" value="ECO:0007669"/>
    <property type="project" value="UniProtKB-KW"/>
</dbReference>
<accession>A0A1N7JDX5</accession>
<dbReference type="SUPFAM" id="SSF53955">
    <property type="entry name" value="Lysozyme-like"/>
    <property type="match status" value="1"/>
</dbReference>
<proteinExistence type="inferred from homology"/>
<dbReference type="GO" id="GO:0008360">
    <property type="term" value="P:regulation of cell shape"/>
    <property type="evidence" value="ECO:0007669"/>
    <property type="project" value="UniProtKB-KW"/>
</dbReference>
<dbReference type="GO" id="GO:0008955">
    <property type="term" value="F:peptidoglycan glycosyltransferase activity"/>
    <property type="evidence" value="ECO:0007669"/>
    <property type="project" value="UniProtKB-EC"/>
</dbReference>
<dbReference type="OrthoDB" id="9766909at2"/>
<dbReference type="NCBIfam" id="TIGR02074">
    <property type="entry name" value="PBP_1a_fam"/>
    <property type="match status" value="1"/>
</dbReference>